<keyword evidence="2" id="KW-0521">NADP</keyword>
<dbReference type="GO" id="GO:0005739">
    <property type="term" value="C:mitochondrion"/>
    <property type="evidence" value="ECO:0007669"/>
    <property type="project" value="TreeGrafter"/>
</dbReference>
<dbReference type="AlphaFoldDB" id="A0AA40AJQ8"/>
<protein>
    <submittedName>
        <fullName evidence="6">Uncharacterized protein</fullName>
    </submittedName>
</protein>
<dbReference type="Pfam" id="PF08546">
    <property type="entry name" value="ApbA_C"/>
    <property type="match status" value="1"/>
</dbReference>
<dbReference type="InterPro" id="IPR013328">
    <property type="entry name" value="6PGD_dom2"/>
</dbReference>
<dbReference type="Pfam" id="PF02558">
    <property type="entry name" value="ApbA"/>
    <property type="match status" value="1"/>
</dbReference>
<dbReference type="InterPro" id="IPR013332">
    <property type="entry name" value="KPR_N"/>
</dbReference>
<dbReference type="GO" id="GO:0050661">
    <property type="term" value="F:NADP binding"/>
    <property type="evidence" value="ECO:0007669"/>
    <property type="project" value="TreeGrafter"/>
</dbReference>
<organism evidence="6 7">
    <name type="scientific">Lasiosphaeria miniovina</name>
    <dbReference type="NCBI Taxonomy" id="1954250"/>
    <lineage>
        <taxon>Eukaryota</taxon>
        <taxon>Fungi</taxon>
        <taxon>Dikarya</taxon>
        <taxon>Ascomycota</taxon>
        <taxon>Pezizomycotina</taxon>
        <taxon>Sordariomycetes</taxon>
        <taxon>Sordariomycetidae</taxon>
        <taxon>Sordariales</taxon>
        <taxon>Lasiosphaeriaceae</taxon>
        <taxon>Lasiosphaeria</taxon>
    </lineage>
</organism>
<reference evidence="6" key="1">
    <citation type="submission" date="2023-06" db="EMBL/GenBank/DDBJ databases">
        <title>Genome-scale phylogeny and comparative genomics of the fungal order Sordariales.</title>
        <authorList>
            <consortium name="Lawrence Berkeley National Laboratory"/>
            <person name="Hensen N."/>
            <person name="Bonometti L."/>
            <person name="Westerberg I."/>
            <person name="Brannstrom I.O."/>
            <person name="Guillou S."/>
            <person name="Cros-Aarteil S."/>
            <person name="Calhoun S."/>
            <person name="Haridas S."/>
            <person name="Kuo A."/>
            <person name="Mondo S."/>
            <person name="Pangilinan J."/>
            <person name="Riley R."/>
            <person name="LaButti K."/>
            <person name="Andreopoulos B."/>
            <person name="Lipzen A."/>
            <person name="Chen C."/>
            <person name="Yanf M."/>
            <person name="Daum C."/>
            <person name="Ng V."/>
            <person name="Clum A."/>
            <person name="Steindorff A."/>
            <person name="Ohm R."/>
            <person name="Martin F."/>
            <person name="Silar P."/>
            <person name="Natvig D."/>
            <person name="Lalanne C."/>
            <person name="Gautier V."/>
            <person name="Ament-velasquez S.L."/>
            <person name="Kruys A."/>
            <person name="Hutchinson M.I."/>
            <person name="Powell A.J."/>
            <person name="Barry K."/>
            <person name="Miller A.N."/>
            <person name="Grigoriev I.V."/>
            <person name="Debuchy R."/>
            <person name="Gladieux P."/>
            <person name="Thoren M.H."/>
            <person name="Johannesson H."/>
        </authorList>
    </citation>
    <scope>NUCLEOTIDE SEQUENCE</scope>
    <source>
        <strain evidence="6">SMH2392-1A</strain>
    </source>
</reference>
<feature type="non-terminal residue" evidence="6">
    <location>
        <position position="347"/>
    </location>
</feature>
<keyword evidence="3" id="KW-0560">Oxidoreductase</keyword>
<gene>
    <name evidence="6" type="ORF">B0T26DRAFT_602056</name>
</gene>
<evidence type="ECO:0000256" key="3">
    <source>
        <dbReference type="ARBA" id="ARBA00023002"/>
    </source>
</evidence>
<dbReference type="InterPro" id="IPR008927">
    <property type="entry name" value="6-PGluconate_DH-like_C_sf"/>
</dbReference>
<evidence type="ECO:0000259" key="5">
    <source>
        <dbReference type="Pfam" id="PF08546"/>
    </source>
</evidence>
<sequence length="347" mass="39005">FRGSDQIHIVGGGLGGLHIAHHLAGCHTLPPAHYLFHSLSLMKKFIKAGRQLTLHTSGGTAVHDRIIPEAQSRDKPNNEIIANLIVACLAHNVNYAVGTIKHRLNSSSTICLIQDGLGVAESLIETHFPDEASRPAILLGHWTTQIETADEPFAAVEKKPGRLYLTIYTCHNQNRAVSLIKRHPPVERVVKSTHLLRLLAQIPGLNATGHPPAQFLRAKLPAVTFRAIVEPLSALFDCHYDKLLTQDAKHLVDQLLSEVFLVISRLPETRGIVGFEDSMAVASWLRPKIYEKLYRRRHHFNDRERMKFRGGQIELDYLTGYFVRRGRELNVDVRGLDTVLQMVRIKK</sequence>
<dbReference type="GO" id="GO:0008677">
    <property type="term" value="F:2-dehydropantoate 2-reductase activity"/>
    <property type="evidence" value="ECO:0007669"/>
    <property type="project" value="TreeGrafter"/>
</dbReference>
<feature type="domain" description="Ketopantoate reductase N-terminal" evidence="4">
    <location>
        <begin position="7"/>
        <end position="146"/>
    </location>
</feature>
<dbReference type="InterPro" id="IPR050838">
    <property type="entry name" value="Ketopantoate_reductase"/>
</dbReference>
<dbReference type="PANTHER" id="PTHR43765:SF2">
    <property type="entry name" value="2-DEHYDROPANTOATE 2-REDUCTASE"/>
    <property type="match status" value="1"/>
</dbReference>
<dbReference type="SUPFAM" id="SSF48179">
    <property type="entry name" value="6-phosphogluconate dehydrogenase C-terminal domain-like"/>
    <property type="match status" value="1"/>
</dbReference>
<feature type="non-terminal residue" evidence="6">
    <location>
        <position position="1"/>
    </location>
</feature>
<evidence type="ECO:0000259" key="4">
    <source>
        <dbReference type="Pfam" id="PF02558"/>
    </source>
</evidence>
<feature type="domain" description="Ketopantoate reductase C-terminal" evidence="5">
    <location>
        <begin position="218"/>
        <end position="346"/>
    </location>
</feature>
<dbReference type="RefSeq" id="XP_060295850.1">
    <property type="nucleotide sequence ID" value="XM_060435754.1"/>
</dbReference>
<proteinExistence type="inferred from homology"/>
<name>A0AA40AJQ8_9PEZI</name>
<evidence type="ECO:0000313" key="6">
    <source>
        <dbReference type="EMBL" id="KAK0717057.1"/>
    </source>
</evidence>
<dbReference type="EMBL" id="JAUIRO010000004">
    <property type="protein sequence ID" value="KAK0717057.1"/>
    <property type="molecule type" value="Genomic_DNA"/>
</dbReference>
<accession>A0AA40AJQ8</accession>
<evidence type="ECO:0000313" key="7">
    <source>
        <dbReference type="Proteomes" id="UP001172101"/>
    </source>
</evidence>
<comment type="similarity">
    <text evidence="1">Belongs to the ketopantoate reductase family.</text>
</comment>
<dbReference type="InterPro" id="IPR013752">
    <property type="entry name" value="KPA_reductase"/>
</dbReference>
<dbReference type="GeneID" id="85319024"/>
<dbReference type="Gene3D" id="1.10.1040.10">
    <property type="entry name" value="N-(1-d-carboxylethyl)-l-norvaline Dehydrogenase, domain 2"/>
    <property type="match status" value="1"/>
</dbReference>
<comment type="caution">
    <text evidence="6">The sequence shown here is derived from an EMBL/GenBank/DDBJ whole genome shotgun (WGS) entry which is preliminary data.</text>
</comment>
<dbReference type="Proteomes" id="UP001172101">
    <property type="component" value="Unassembled WGS sequence"/>
</dbReference>
<dbReference type="PANTHER" id="PTHR43765">
    <property type="entry name" value="2-DEHYDROPANTOATE 2-REDUCTASE-RELATED"/>
    <property type="match status" value="1"/>
</dbReference>
<keyword evidence="7" id="KW-1185">Reference proteome</keyword>
<evidence type="ECO:0000256" key="1">
    <source>
        <dbReference type="ARBA" id="ARBA00007870"/>
    </source>
</evidence>
<dbReference type="Gene3D" id="3.40.50.720">
    <property type="entry name" value="NAD(P)-binding Rossmann-like Domain"/>
    <property type="match status" value="1"/>
</dbReference>
<evidence type="ECO:0000256" key="2">
    <source>
        <dbReference type="ARBA" id="ARBA00022857"/>
    </source>
</evidence>